<dbReference type="InterPro" id="IPR053040">
    <property type="entry name" value="LRR-containing_protein_71"/>
</dbReference>
<dbReference type="InterPro" id="IPR032675">
    <property type="entry name" value="LRR_dom_sf"/>
</dbReference>
<dbReference type="PANTHER" id="PTHR46984">
    <property type="entry name" value="LEUCINE-RICH REPEAT-CONTAINING PROTEIN 71"/>
    <property type="match status" value="1"/>
</dbReference>
<dbReference type="Pfam" id="PF13516">
    <property type="entry name" value="LRR_6"/>
    <property type="match status" value="2"/>
</dbReference>
<dbReference type="EMBL" id="OV725077">
    <property type="protein sequence ID" value="CAH1388526.1"/>
    <property type="molecule type" value="Genomic_DNA"/>
</dbReference>
<dbReference type="Gene3D" id="3.80.10.10">
    <property type="entry name" value="Ribonuclease Inhibitor"/>
    <property type="match status" value="1"/>
</dbReference>
<organism evidence="1 2">
    <name type="scientific">Nezara viridula</name>
    <name type="common">Southern green stink bug</name>
    <name type="synonym">Cimex viridulus</name>
    <dbReference type="NCBI Taxonomy" id="85310"/>
    <lineage>
        <taxon>Eukaryota</taxon>
        <taxon>Metazoa</taxon>
        <taxon>Ecdysozoa</taxon>
        <taxon>Arthropoda</taxon>
        <taxon>Hexapoda</taxon>
        <taxon>Insecta</taxon>
        <taxon>Pterygota</taxon>
        <taxon>Neoptera</taxon>
        <taxon>Paraneoptera</taxon>
        <taxon>Hemiptera</taxon>
        <taxon>Heteroptera</taxon>
        <taxon>Panheteroptera</taxon>
        <taxon>Pentatomomorpha</taxon>
        <taxon>Pentatomoidea</taxon>
        <taxon>Pentatomidae</taxon>
        <taxon>Pentatominae</taxon>
        <taxon>Nezara</taxon>
    </lineage>
</organism>
<accession>A0A9P0DYN1</accession>
<dbReference type="OrthoDB" id="6630311at2759"/>
<evidence type="ECO:0000313" key="2">
    <source>
        <dbReference type="Proteomes" id="UP001152798"/>
    </source>
</evidence>
<dbReference type="SMART" id="SM00368">
    <property type="entry name" value="LRR_RI"/>
    <property type="match status" value="4"/>
</dbReference>
<dbReference type="Proteomes" id="UP001152798">
    <property type="component" value="Chromosome 1"/>
</dbReference>
<dbReference type="InterPro" id="IPR001611">
    <property type="entry name" value="Leu-rich_rpt"/>
</dbReference>
<dbReference type="AlphaFoldDB" id="A0A9P0DYN1"/>
<dbReference type="SUPFAM" id="SSF52047">
    <property type="entry name" value="RNI-like"/>
    <property type="match status" value="1"/>
</dbReference>
<sequence length="346" mass="39897">MLSRKTSPNAEKSTSVQRISVLEELEQLDEANGLSVNDQFDEAVLDFVERWQKLVEEYGYQEIMKVEFFKASHPYPEPAFPIKIMDEETYMTRHYSSVATWSRKQKRPTIFHVIEITDEKVIGGINISGPFNEYPLFQAFVDICINTRTLSVIRLIGCWLKKEGVMMLAECLPRTRVTHLYLDRNPLPDEDYSSILKNNTTLVHLSLAMCKIGFRGLRALSRVLGPYEGLQPTQRLKSLVLDDNNITSLAVQPFAECLRWNTDLVFLSLAGNLIGDQGLEFLSNSFYAKEMSQREIDMMNCRQIERLTELEDIVNEELHLPIVEIPNQEIDIFEEEEECLTNLFGK</sequence>
<protein>
    <submittedName>
        <fullName evidence="1">Uncharacterized protein</fullName>
    </submittedName>
</protein>
<evidence type="ECO:0000313" key="1">
    <source>
        <dbReference type="EMBL" id="CAH1388526.1"/>
    </source>
</evidence>
<dbReference type="PANTHER" id="PTHR46984:SF1">
    <property type="entry name" value="LEUCINE-RICH REPEAT-CONTAINING PROTEIN 71"/>
    <property type="match status" value="1"/>
</dbReference>
<gene>
    <name evidence="1" type="ORF">NEZAVI_LOCUS132</name>
</gene>
<keyword evidence="2" id="KW-1185">Reference proteome</keyword>
<reference evidence="1" key="1">
    <citation type="submission" date="2022-01" db="EMBL/GenBank/DDBJ databases">
        <authorList>
            <person name="King R."/>
        </authorList>
    </citation>
    <scope>NUCLEOTIDE SEQUENCE</scope>
</reference>
<name>A0A9P0DYN1_NEZVI</name>
<proteinExistence type="predicted"/>